<comment type="similarity">
    <text evidence="2">Belongs to the Tim17/Tim22/Tim23 family.</text>
</comment>
<evidence type="ECO:0000313" key="9">
    <source>
        <dbReference type="EMBL" id="KAF8697325.1"/>
    </source>
</evidence>
<keyword evidence="7" id="KW-0472">Membrane</keyword>
<organism evidence="9 10">
    <name type="scientific">Digitaria exilis</name>
    <dbReference type="NCBI Taxonomy" id="1010633"/>
    <lineage>
        <taxon>Eukaryota</taxon>
        <taxon>Viridiplantae</taxon>
        <taxon>Streptophyta</taxon>
        <taxon>Embryophyta</taxon>
        <taxon>Tracheophyta</taxon>
        <taxon>Spermatophyta</taxon>
        <taxon>Magnoliopsida</taxon>
        <taxon>Liliopsida</taxon>
        <taxon>Poales</taxon>
        <taxon>Poaceae</taxon>
        <taxon>PACMAD clade</taxon>
        <taxon>Panicoideae</taxon>
        <taxon>Panicodae</taxon>
        <taxon>Paniceae</taxon>
        <taxon>Anthephorinae</taxon>
        <taxon>Digitaria</taxon>
    </lineage>
</organism>
<evidence type="ECO:0000256" key="1">
    <source>
        <dbReference type="ARBA" id="ARBA00004448"/>
    </source>
</evidence>
<dbReference type="PANTHER" id="PTHR10485:SF13">
    <property type="match status" value="1"/>
</dbReference>
<evidence type="ECO:0000256" key="2">
    <source>
        <dbReference type="ARBA" id="ARBA00008444"/>
    </source>
</evidence>
<dbReference type="GO" id="GO:0008320">
    <property type="term" value="F:protein transmembrane transporter activity"/>
    <property type="evidence" value="ECO:0007669"/>
    <property type="project" value="TreeGrafter"/>
</dbReference>
<keyword evidence="3" id="KW-0812">Transmembrane</keyword>
<keyword evidence="5" id="KW-1133">Transmembrane helix</keyword>
<proteinExistence type="inferred from homology"/>
<protein>
    <submittedName>
        <fullName evidence="9">Uncharacterized protein</fullName>
    </submittedName>
</protein>
<evidence type="ECO:0000256" key="3">
    <source>
        <dbReference type="ARBA" id="ARBA00022692"/>
    </source>
</evidence>
<comment type="caution">
    <text evidence="9">The sequence shown here is derived from an EMBL/GenBank/DDBJ whole genome shotgun (WGS) entry which is preliminary data.</text>
</comment>
<dbReference type="PANTHER" id="PTHR10485">
    <property type="entry name" value="MITOCHONDRIAL IMPORT INNER MEMBRANE TRANSLOCASE SUBUNIT TIM-17"/>
    <property type="match status" value="1"/>
</dbReference>
<sequence>MGLLRVCWLLPWMLLYHGNACSVEYAVEYISGSAAFHFVRGFRGARLASAVSIVHSNAHRVAGTLGAYAAAFYTVESAMSLVCGKDDFWSSITAAAATWSLHGMRHRGGSLAGAV</sequence>
<evidence type="ECO:0000256" key="4">
    <source>
        <dbReference type="ARBA" id="ARBA00022792"/>
    </source>
</evidence>
<feature type="signal peptide" evidence="8">
    <location>
        <begin position="1"/>
        <end position="20"/>
    </location>
</feature>
<evidence type="ECO:0000256" key="7">
    <source>
        <dbReference type="ARBA" id="ARBA00023136"/>
    </source>
</evidence>
<keyword evidence="4" id="KW-0999">Mitochondrion inner membrane</keyword>
<evidence type="ECO:0000256" key="8">
    <source>
        <dbReference type="SAM" id="SignalP"/>
    </source>
</evidence>
<accession>A0A835EIH3</accession>
<keyword evidence="10" id="KW-1185">Reference proteome</keyword>
<evidence type="ECO:0000313" key="10">
    <source>
        <dbReference type="Proteomes" id="UP000636709"/>
    </source>
</evidence>
<reference evidence="9" key="1">
    <citation type="submission" date="2020-07" db="EMBL/GenBank/DDBJ databases">
        <title>Genome sequence and genetic diversity analysis of an under-domesticated orphan crop, white fonio (Digitaria exilis).</title>
        <authorList>
            <person name="Bennetzen J.L."/>
            <person name="Chen S."/>
            <person name="Ma X."/>
            <person name="Wang X."/>
            <person name="Yssel A.E.J."/>
            <person name="Chaluvadi S.R."/>
            <person name="Johnson M."/>
            <person name="Gangashetty P."/>
            <person name="Hamidou F."/>
            <person name="Sanogo M.D."/>
            <person name="Zwaenepoel A."/>
            <person name="Wallace J."/>
            <person name="Van De Peer Y."/>
            <person name="Van Deynze A."/>
        </authorList>
    </citation>
    <scope>NUCLEOTIDE SEQUENCE</scope>
    <source>
        <tissue evidence="9">Leaves</tissue>
    </source>
</reference>
<dbReference type="Proteomes" id="UP000636709">
    <property type="component" value="Unassembled WGS sequence"/>
</dbReference>
<evidence type="ECO:0000256" key="6">
    <source>
        <dbReference type="ARBA" id="ARBA00023128"/>
    </source>
</evidence>
<feature type="chain" id="PRO_5032820162" evidence="8">
    <location>
        <begin position="21"/>
        <end position="115"/>
    </location>
</feature>
<comment type="subcellular location">
    <subcellularLocation>
        <location evidence="1">Mitochondrion inner membrane</location>
        <topology evidence="1">Multi-pass membrane protein</topology>
    </subcellularLocation>
</comment>
<name>A0A835EIH3_9POAL</name>
<evidence type="ECO:0000256" key="5">
    <source>
        <dbReference type="ARBA" id="ARBA00022989"/>
    </source>
</evidence>
<dbReference type="EMBL" id="JACEFO010001874">
    <property type="protein sequence ID" value="KAF8697325.1"/>
    <property type="molecule type" value="Genomic_DNA"/>
</dbReference>
<dbReference type="AlphaFoldDB" id="A0A835EIH3"/>
<gene>
    <name evidence="9" type="ORF">HU200_035916</name>
</gene>
<dbReference type="GO" id="GO:0005744">
    <property type="term" value="C:TIM23 mitochondrial import inner membrane translocase complex"/>
    <property type="evidence" value="ECO:0007669"/>
    <property type="project" value="TreeGrafter"/>
</dbReference>
<keyword evidence="6" id="KW-0496">Mitochondrion</keyword>
<keyword evidence="8" id="KW-0732">Signal</keyword>
<dbReference type="GO" id="GO:0030150">
    <property type="term" value="P:protein import into mitochondrial matrix"/>
    <property type="evidence" value="ECO:0007669"/>
    <property type="project" value="TreeGrafter"/>
</dbReference>